<dbReference type="EMBL" id="AOIV01000042">
    <property type="protein sequence ID" value="ELZ26689.1"/>
    <property type="molecule type" value="Genomic_DNA"/>
</dbReference>
<feature type="domain" description="DUF7847" evidence="3">
    <location>
        <begin position="1"/>
        <end position="274"/>
    </location>
</feature>
<sequence length="341" mass="36023">MSALQSLRTAFGSLASNPVLFLAGLAYAVVVLPQSVLPLAGMQLAGTALQFLTFFVTPFLIAGIIGMAAEATAGGDTSLSTLTRVGKDRYVPLLIAKFVQIGVYIAYAIAAGIAALIVAAIGFAAGVPLLAVLALALFFLGALILQFFIQFFPVAVSLGDADAIDSFRVSLRLVRENLLSTLGYTVLTFLVSAAVSLVTAGPIYYQQFQTLSQLQDMPQGGAGTGVGPGGMPTGMEMFQFSTQEILLLSVISLASMMLVFTFRQTYATAFYRDHVPPLGPENPESATGVAGTPGTTDATDEGGWSADRVDETTEDGWSEERDGDADRSVRRSENDRSDDRF</sequence>
<dbReference type="eggNOG" id="arCOG04389">
    <property type="taxonomic scope" value="Archaea"/>
</dbReference>
<dbReference type="RefSeq" id="WP_008389463.1">
    <property type="nucleotide sequence ID" value="NZ_AOIV01000042.1"/>
</dbReference>
<feature type="compositionally biased region" description="Basic and acidic residues" evidence="1">
    <location>
        <begin position="318"/>
        <end position="341"/>
    </location>
</feature>
<feature type="transmembrane region" description="Helical" evidence="2">
    <location>
        <begin position="178"/>
        <end position="205"/>
    </location>
</feature>
<gene>
    <name evidence="4" type="ORF">C474_18650</name>
</gene>
<feature type="transmembrane region" description="Helical" evidence="2">
    <location>
        <begin position="90"/>
        <end position="123"/>
    </location>
</feature>
<dbReference type="InParanoid" id="M0CXR5"/>
<dbReference type="Proteomes" id="UP000011513">
    <property type="component" value="Unassembled WGS sequence"/>
</dbReference>
<evidence type="ECO:0000259" key="3">
    <source>
        <dbReference type="Pfam" id="PF25231"/>
    </source>
</evidence>
<evidence type="ECO:0000256" key="2">
    <source>
        <dbReference type="SAM" id="Phobius"/>
    </source>
</evidence>
<name>M0CXR5_HALPD</name>
<dbReference type="AlphaFoldDB" id="M0CXR5"/>
<protein>
    <recommendedName>
        <fullName evidence="3">DUF7847 domain-containing protein</fullName>
    </recommendedName>
</protein>
<dbReference type="OrthoDB" id="241125at2157"/>
<keyword evidence="2" id="KW-1133">Transmembrane helix</keyword>
<feature type="transmembrane region" description="Helical" evidence="2">
    <location>
        <begin position="245"/>
        <end position="262"/>
    </location>
</feature>
<evidence type="ECO:0000256" key="1">
    <source>
        <dbReference type="SAM" id="MobiDB-lite"/>
    </source>
</evidence>
<feature type="region of interest" description="Disordered" evidence="1">
    <location>
        <begin position="278"/>
        <end position="341"/>
    </location>
</feature>
<feature type="transmembrane region" description="Helical" evidence="2">
    <location>
        <begin position="129"/>
        <end position="158"/>
    </location>
</feature>
<keyword evidence="5" id="KW-1185">Reference proteome</keyword>
<proteinExistence type="predicted"/>
<comment type="caution">
    <text evidence="4">The sequence shown here is derived from an EMBL/GenBank/DDBJ whole genome shotgun (WGS) entry which is preliminary data.</text>
</comment>
<organism evidence="4 5">
    <name type="scientific">Halogeometricum pallidum JCM 14848</name>
    <dbReference type="NCBI Taxonomy" id="1227487"/>
    <lineage>
        <taxon>Archaea</taxon>
        <taxon>Methanobacteriati</taxon>
        <taxon>Methanobacteriota</taxon>
        <taxon>Stenosarchaea group</taxon>
        <taxon>Halobacteria</taxon>
        <taxon>Halobacteriales</taxon>
        <taxon>Haloferacaceae</taxon>
        <taxon>Halogeometricum</taxon>
    </lineage>
</organism>
<feature type="transmembrane region" description="Helical" evidence="2">
    <location>
        <begin position="20"/>
        <end position="42"/>
    </location>
</feature>
<evidence type="ECO:0000313" key="5">
    <source>
        <dbReference type="Proteomes" id="UP000011513"/>
    </source>
</evidence>
<keyword evidence="2" id="KW-0472">Membrane</keyword>
<reference evidence="4 5" key="1">
    <citation type="journal article" date="2014" name="PLoS Genet.">
        <title>Phylogenetically driven sequencing of extremely halophilic archaea reveals strategies for static and dynamic osmo-response.</title>
        <authorList>
            <person name="Becker E.A."/>
            <person name="Seitzer P.M."/>
            <person name="Tritt A."/>
            <person name="Larsen D."/>
            <person name="Krusor M."/>
            <person name="Yao A.I."/>
            <person name="Wu D."/>
            <person name="Madern D."/>
            <person name="Eisen J.A."/>
            <person name="Darling A.E."/>
            <person name="Facciotti M.T."/>
        </authorList>
    </citation>
    <scope>NUCLEOTIDE SEQUENCE [LARGE SCALE GENOMIC DNA]</scope>
    <source>
        <strain evidence="4 5">JCM 14848</strain>
    </source>
</reference>
<feature type="transmembrane region" description="Helical" evidence="2">
    <location>
        <begin position="48"/>
        <end position="69"/>
    </location>
</feature>
<evidence type="ECO:0000313" key="4">
    <source>
        <dbReference type="EMBL" id="ELZ26689.1"/>
    </source>
</evidence>
<dbReference type="InterPro" id="IPR057169">
    <property type="entry name" value="DUF7847"/>
</dbReference>
<accession>M0CXR5</accession>
<dbReference type="Pfam" id="PF25231">
    <property type="entry name" value="DUF7847"/>
    <property type="match status" value="1"/>
</dbReference>
<keyword evidence="2" id="KW-0812">Transmembrane</keyword>